<feature type="transmembrane region" description="Helical" evidence="7">
    <location>
        <begin position="217"/>
        <end position="236"/>
    </location>
</feature>
<evidence type="ECO:0000256" key="6">
    <source>
        <dbReference type="ARBA" id="ARBA00023136"/>
    </source>
</evidence>
<comment type="subcellular location">
    <subcellularLocation>
        <location evidence="1">Cell membrane</location>
        <topology evidence="1">Multi-pass membrane protein</topology>
    </subcellularLocation>
</comment>
<dbReference type="EMBL" id="SSND01000001">
    <property type="protein sequence ID" value="THD85553.1"/>
    <property type="molecule type" value="Genomic_DNA"/>
</dbReference>
<dbReference type="PANTHER" id="PTHR30347:SF1">
    <property type="entry name" value="MECHANOSENSITIVE CHANNEL MSCK"/>
    <property type="match status" value="1"/>
</dbReference>
<name>A0A4S3MTS9_9RHOB</name>
<dbReference type="SUPFAM" id="SSF82689">
    <property type="entry name" value="Mechanosensitive channel protein MscS (YggB), C-terminal domain"/>
    <property type="match status" value="1"/>
</dbReference>
<dbReference type="GO" id="GO:0005886">
    <property type="term" value="C:plasma membrane"/>
    <property type="evidence" value="ECO:0007669"/>
    <property type="project" value="UniProtKB-SubCell"/>
</dbReference>
<feature type="transmembrane region" description="Helical" evidence="7">
    <location>
        <begin position="32"/>
        <end position="52"/>
    </location>
</feature>
<comment type="similarity">
    <text evidence="2">Belongs to the MscS (TC 1.A.23) family.</text>
</comment>
<reference evidence="10 11" key="1">
    <citation type="submission" date="2019-04" db="EMBL/GenBank/DDBJ databases">
        <title>Draft genome sequence of Gemmobacter aestuarii sp. nov.</title>
        <authorList>
            <person name="Hameed A."/>
            <person name="Lin S.-Y."/>
            <person name="Shahina M."/>
            <person name="Lai W.-A."/>
            <person name="Young C.-C."/>
        </authorList>
    </citation>
    <scope>NUCLEOTIDE SEQUENCE [LARGE SCALE GENOMIC DNA]</scope>
    <source>
        <strain evidence="10 11">CC-PW-75</strain>
    </source>
</reference>
<evidence type="ECO:0000313" key="11">
    <source>
        <dbReference type="Proteomes" id="UP000309450"/>
    </source>
</evidence>
<dbReference type="Gene3D" id="2.30.30.60">
    <property type="match status" value="1"/>
</dbReference>
<evidence type="ECO:0000256" key="3">
    <source>
        <dbReference type="ARBA" id="ARBA00022475"/>
    </source>
</evidence>
<evidence type="ECO:0000256" key="4">
    <source>
        <dbReference type="ARBA" id="ARBA00022692"/>
    </source>
</evidence>
<dbReference type="InterPro" id="IPR011014">
    <property type="entry name" value="MscS_channel_TM-2"/>
</dbReference>
<evidence type="ECO:0000256" key="5">
    <source>
        <dbReference type="ARBA" id="ARBA00022989"/>
    </source>
</evidence>
<keyword evidence="11" id="KW-1185">Reference proteome</keyword>
<dbReference type="OrthoDB" id="9799209at2"/>
<dbReference type="InterPro" id="IPR006685">
    <property type="entry name" value="MscS_channel_2nd"/>
</dbReference>
<dbReference type="PANTHER" id="PTHR30347">
    <property type="entry name" value="POTASSIUM CHANNEL RELATED"/>
    <property type="match status" value="1"/>
</dbReference>
<keyword evidence="4 7" id="KW-0812">Transmembrane</keyword>
<accession>A0A4S3MTS9</accession>
<dbReference type="GO" id="GO:0008381">
    <property type="term" value="F:mechanosensitive monoatomic ion channel activity"/>
    <property type="evidence" value="ECO:0007669"/>
    <property type="project" value="UniProtKB-ARBA"/>
</dbReference>
<proteinExistence type="inferred from homology"/>
<dbReference type="InterPro" id="IPR052702">
    <property type="entry name" value="MscS-like_channel"/>
</dbReference>
<dbReference type="RefSeq" id="WP_136393925.1">
    <property type="nucleotide sequence ID" value="NZ_SSND01000001.1"/>
</dbReference>
<dbReference type="InterPro" id="IPR023408">
    <property type="entry name" value="MscS_beta-dom_sf"/>
</dbReference>
<feature type="domain" description="Mechanosensitive ion channel MscS" evidence="8">
    <location>
        <begin position="263"/>
        <end position="329"/>
    </location>
</feature>
<organism evidence="10 11">
    <name type="scientific">Aliigemmobacter aestuarii</name>
    <dbReference type="NCBI Taxonomy" id="1445661"/>
    <lineage>
        <taxon>Bacteria</taxon>
        <taxon>Pseudomonadati</taxon>
        <taxon>Pseudomonadota</taxon>
        <taxon>Alphaproteobacteria</taxon>
        <taxon>Rhodobacterales</taxon>
        <taxon>Paracoccaceae</taxon>
        <taxon>Aliigemmobacter</taxon>
    </lineage>
</organism>
<evidence type="ECO:0000256" key="2">
    <source>
        <dbReference type="ARBA" id="ARBA00008017"/>
    </source>
</evidence>
<dbReference type="SUPFAM" id="SSF82861">
    <property type="entry name" value="Mechanosensitive channel protein MscS (YggB), transmembrane region"/>
    <property type="match status" value="1"/>
</dbReference>
<gene>
    <name evidence="10" type="ORF">E7811_07630</name>
</gene>
<dbReference type="Pfam" id="PF21082">
    <property type="entry name" value="MS_channel_3rd"/>
    <property type="match status" value="1"/>
</dbReference>
<keyword evidence="5 7" id="KW-1133">Transmembrane helix</keyword>
<feature type="transmembrane region" description="Helical" evidence="7">
    <location>
        <begin position="242"/>
        <end position="260"/>
    </location>
</feature>
<feature type="domain" description="Mechanosensitive ion channel MscS C-terminal" evidence="9">
    <location>
        <begin position="340"/>
        <end position="420"/>
    </location>
</feature>
<evidence type="ECO:0000259" key="8">
    <source>
        <dbReference type="Pfam" id="PF00924"/>
    </source>
</evidence>
<evidence type="ECO:0000313" key="10">
    <source>
        <dbReference type="EMBL" id="THD85553.1"/>
    </source>
</evidence>
<feature type="transmembrane region" description="Helical" evidence="7">
    <location>
        <begin position="81"/>
        <end position="102"/>
    </location>
</feature>
<dbReference type="Gene3D" id="3.30.70.100">
    <property type="match status" value="1"/>
</dbReference>
<dbReference type="Gene3D" id="1.10.287.1260">
    <property type="match status" value="1"/>
</dbReference>
<dbReference type="InterPro" id="IPR011066">
    <property type="entry name" value="MscS_channel_C_sf"/>
</dbReference>
<keyword evidence="6 7" id="KW-0472">Membrane</keyword>
<evidence type="ECO:0000259" key="9">
    <source>
        <dbReference type="Pfam" id="PF21082"/>
    </source>
</evidence>
<dbReference type="InterPro" id="IPR010920">
    <property type="entry name" value="LSM_dom_sf"/>
</dbReference>
<feature type="transmembrane region" description="Helical" evidence="7">
    <location>
        <begin position="175"/>
        <end position="196"/>
    </location>
</feature>
<keyword evidence="3" id="KW-1003">Cell membrane</keyword>
<dbReference type="AlphaFoldDB" id="A0A4S3MTS9"/>
<sequence length="440" mass="48709">MDLIDQGILQSAEGLWAQLFAFIKTLFIPTRLYQLGLLLALAILAHLVARWLSPRVDDWIRSHEGLRIWQLRLMSVFRRRLRGIVFVLFAWAAAFVIAQITPFPSRRYLVELVATIATAWLVIGLVTRIIRNRFLRQLVTWLGWAYVTLLFLGFVDPVSQFLDSLAVTFGDFRISALTVLKALVVTGALFTGARLMTQGASNRIRANEDISPSMRVLAVKILQIGLYGAAFFIGLKAVGFDLTGLAVLSGAIGVGLGFGLQKVVSNLVSGVIILLDKSVKPGDVISLGDTFGWIESLGARYVSVVTRDGKEFLIPNEDLITGQVVNWSHSNDFVRLDLFFGTSYGDDPHKVRALAVEAAMKTSRVLRDKPAVCHIVGFGDSSVDYILRFWISDPTEGLTNIRGNVYLALWDAFQANGISIPFPQREVRVLDNSKPPSPHP</sequence>
<dbReference type="SUPFAM" id="SSF50182">
    <property type="entry name" value="Sm-like ribonucleoproteins"/>
    <property type="match status" value="1"/>
</dbReference>
<dbReference type="Proteomes" id="UP000309450">
    <property type="component" value="Unassembled WGS sequence"/>
</dbReference>
<evidence type="ECO:0000256" key="1">
    <source>
        <dbReference type="ARBA" id="ARBA00004651"/>
    </source>
</evidence>
<dbReference type="InterPro" id="IPR049278">
    <property type="entry name" value="MS_channel_C"/>
</dbReference>
<evidence type="ECO:0000256" key="7">
    <source>
        <dbReference type="SAM" id="Phobius"/>
    </source>
</evidence>
<feature type="transmembrane region" description="Helical" evidence="7">
    <location>
        <begin position="138"/>
        <end position="155"/>
    </location>
</feature>
<protein>
    <submittedName>
        <fullName evidence="10">Mechanosensitive ion channel</fullName>
    </submittedName>
</protein>
<feature type="transmembrane region" description="Helical" evidence="7">
    <location>
        <begin position="108"/>
        <end position="126"/>
    </location>
</feature>
<comment type="caution">
    <text evidence="10">The sequence shown here is derived from an EMBL/GenBank/DDBJ whole genome shotgun (WGS) entry which is preliminary data.</text>
</comment>
<dbReference type="Pfam" id="PF00924">
    <property type="entry name" value="MS_channel_2nd"/>
    <property type="match status" value="1"/>
</dbReference>